<dbReference type="InterPro" id="IPR012337">
    <property type="entry name" value="RNaseH-like_sf"/>
</dbReference>
<protein>
    <submittedName>
        <fullName evidence="5">Exonuclease domain-containing protein</fullName>
    </submittedName>
</protein>
<keyword evidence="2" id="KW-0378">Hydrolase</keyword>
<gene>
    <name evidence="5" type="ORF">H8S34_06760</name>
</gene>
<dbReference type="InterPro" id="IPR047201">
    <property type="entry name" value="ERI-1_3'hExo-like"/>
</dbReference>
<evidence type="ECO:0000256" key="1">
    <source>
        <dbReference type="ARBA" id="ARBA00022722"/>
    </source>
</evidence>
<evidence type="ECO:0000313" key="5">
    <source>
        <dbReference type="EMBL" id="MBC5730533.1"/>
    </source>
</evidence>
<dbReference type="GO" id="GO:0004527">
    <property type="term" value="F:exonuclease activity"/>
    <property type="evidence" value="ECO:0007669"/>
    <property type="project" value="UniProtKB-KW"/>
</dbReference>
<dbReference type="InterPro" id="IPR051274">
    <property type="entry name" value="3-5_Exoribonuclease"/>
</dbReference>
<evidence type="ECO:0000256" key="3">
    <source>
        <dbReference type="ARBA" id="ARBA00022839"/>
    </source>
</evidence>
<accession>A0ABR7HSQ8</accession>
<dbReference type="InterPro" id="IPR036397">
    <property type="entry name" value="RNaseH_sf"/>
</dbReference>
<keyword evidence="1" id="KW-0540">Nuclease</keyword>
<dbReference type="PANTHER" id="PTHR23044:SF61">
    <property type="entry name" value="3'-5' EXORIBONUCLEASE 1-RELATED"/>
    <property type="match status" value="1"/>
</dbReference>
<proteinExistence type="predicted"/>
<dbReference type="CDD" id="cd06133">
    <property type="entry name" value="ERI-1_3'hExo_like"/>
    <property type="match status" value="1"/>
</dbReference>
<dbReference type="Gene3D" id="3.30.420.10">
    <property type="entry name" value="Ribonuclease H-like superfamily/Ribonuclease H"/>
    <property type="match status" value="1"/>
</dbReference>
<dbReference type="PANTHER" id="PTHR23044">
    <property type="entry name" value="3'-5' EXONUCLEASE ERI1-RELATED"/>
    <property type="match status" value="1"/>
</dbReference>
<reference evidence="5 6" key="1">
    <citation type="submission" date="2020-08" db="EMBL/GenBank/DDBJ databases">
        <title>Genome public.</title>
        <authorList>
            <person name="Liu C."/>
            <person name="Sun Q."/>
        </authorList>
    </citation>
    <scope>NUCLEOTIDE SEQUENCE [LARGE SCALE GENOMIC DNA]</scope>
    <source>
        <strain evidence="5 6">New-38</strain>
    </source>
</reference>
<keyword evidence="6" id="KW-1185">Reference proteome</keyword>
<evidence type="ECO:0000313" key="6">
    <source>
        <dbReference type="Proteomes" id="UP000660021"/>
    </source>
</evidence>
<dbReference type="SUPFAM" id="SSF53098">
    <property type="entry name" value="Ribonuclease H-like"/>
    <property type="match status" value="1"/>
</dbReference>
<dbReference type="EMBL" id="JACOPR010000003">
    <property type="protein sequence ID" value="MBC5730533.1"/>
    <property type="molecule type" value="Genomic_DNA"/>
</dbReference>
<dbReference type="RefSeq" id="WP_101691849.1">
    <property type="nucleotide sequence ID" value="NZ_JACOPR010000003.1"/>
</dbReference>
<sequence>MYDTHIFLDFEMNPIPREYREAREIARSEIVEIGAVKLDREYRLVDRYSCYVKPEYGPIHKRITQLTGITDADVAGAKPFAPAMEDFAAWIGEGRGRIYSWSRSDQYQLYDESWLKEAELPWQLNQRWIDFQAVYTRLIGLSRSNPLSLQNALGAAEYRFAGEAHRAVQDAENSASLLILVKEGRLAQQAGVVMQAMRPKEEHSFALGGEAAEKLRQFLASQEQG</sequence>
<dbReference type="Proteomes" id="UP000660021">
    <property type="component" value="Unassembled WGS sequence"/>
</dbReference>
<evidence type="ECO:0000259" key="4">
    <source>
        <dbReference type="SMART" id="SM00479"/>
    </source>
</evidence>
<keyword evidence="3 5" id="KW-0269">Exonuclease</keyword>
<name>A0ABR7HSQ8_9FIRM</name>
<feature type="domain" description="Exonuclease" evidence="4">
    <location>
        <begin position="4"/>
        <end position="187"/>
    </location>
</feature>
<evidence type="ECO:0000256" key="2">
    <source>
        <dbReference type="ARBA" id="ARBA00022801"/>
    </source>
</evidence>
<dbReference type="Pfam" id="PF00929">
    <property type="entry name" value="RNase_T"/>
    <property type="match status" value="1"/>
</dbReference>
<organism evidence="5 6">
    <name type="scientific">Pseudoflavonifractor hominis</name>
    <dbReference type="NCBI Taxonomy" id="2763059"/>
    <lineage>
        <taxon>Bacteria</taxon>
        <taxon>Bacillati</taxon>
        <taxon>Bacillota</taxon>
        <taxon>Clostridia</taxon>
        <taxon>Eubacteriales</taxon>
        <taxon>Oscillospiraceae</taxon>
        <taxon>Pseudoflavonifractor</taxon>
    </lineage>
</organism>
<comment type="caution">
    <text evidence="5">The sequence shown here is derived from an EMBL/GenBank/DDBJ whole genome shotgun (WGS) entry which is preliminary data.</text>
</comment>
<dbReference type="SMART" id="SM00479">
    <property type="entry name" value="EXOIII"/>
    <property type="match status" value="1"/>
</dbReference>
<dbReference type="InterPro" id="IPR013520">
    <property type="entry name" value="Ribonucl_H"/>
</dbReference>